<reference evidence="3 4" key="1">
    <citation type="submission" date="2018-10" db="EMBL/GenBank/DDBJ databases">
        <title>Fifty Aureobasidium pullulans genomes reveal a recombining polyextremotolerant generalist.</title>
        <authorList>
            <person name="Gostincar C."/>
            <person name="Turk M."/>
            <person name="Zajc J."/>
            <person name="Gunde-Cimerman N."/>
        </authorList>
    </citation>
    <scope>NUCLEOTIDE SEQUENCE [LARGE SCALE GENOMIC DNA]</scope>
    <source>
        <strain evidence="3 4">EXF-3844</strain>
    </source>
</reference>
<sequence length="236" mass="27346">MTGHAAFARKFYNDPSTSDVTLTFGEERIHAHLDLLDEFSPVFRAAFKDDRFANAVTRDYAIQGYPEKVIHSMIRYVYGFELGLGEETTSEEDADFLLNVYLIGNEYQIQPLQAAAANSFEALLERVFYRDECQFKGIIETLLSFYKENELDEDLRGHWKGSTDYTLLGTVARFCDDRKWSEEDDEEFDEDNFEVEDLDNIQYNEIEESATKKRSRETDDDEDRSEGKKPTHTSAV</sequence>
<evidence type="ECO:0000256" key="1">
    <source>
        <dbReference type="SAM" id="MobiDB-lite"/>
    </source>
</evidence>
<feature type="compositionally biased region" description="Acidic residues" evidence="1">
    <location>
        <begin position="185"/>
        <end position="199"/>
    </location>
</feature>
<feature type="region of interest" description="Disordered" evidence="1">
    <location>
        <begin position="185"/>
        <end position="236"/>
    </location>
</feature>
<dbReference type="CDD" id="cd18186">
    <property type="entry name" value="BTB_POZ_ZBTB_KLHL-like"/>
    <property type="match status" value="1"/>
</dbReference>
<dbReference type="Gene3D" id="3.30.710.10">
    <property type="entry name" value="Potassium Channel Kv1.1, Chain A"/>
    <property type="match status" value="1"/>
</dbReference>
<proteinExistence type="predicted"/>
<dbReference type="Pfam" id="PF00651">
    <property type="entry name" value="BTB"/>
    <property type="match status" value="1"/>
</dbReference>
<dbReference type="SMART" id="SM00225">
    <property type="entry name" value="BTB"/>
    <property type="match status" value="1"/>
</dbReference>
<comment type="caution">
    <text evidence="3">The sequence shown here is derived from an EMBL/GenBank/DDBJ whole genome shotgun (WGS) entry which is preliminary data.</text>
</comment>
<evidence type="ECO:0000313" key="3">
    <source>
        <dbReference type="EMBL" id="THZ50577.1"/>
    </source>
</evidence>
<dbReference type="PROSITE" id="PS50097">
    <property type="entry name" value="BTB"/>
    <property type="match status" value="1"/>
</dbReference>
<dbReference type="InterPro" id="IPR011333">
    <property type="entry name" value="SKP1/BTB/POZ_sf"/>
</dbReference>
<dbReference type="InterPro" id="IPR000210">
    <property type="entry name" value="BTB/POZ_dom"/>
</dbReference>
<dbReference type="EMBL" id="QZBN01000140">
    <property type="protein sequence ID" value="THZ50577.1"/>
    <property type="molecule type" value="Genomic_DNA"/>
</dbReference>
<dbReference type="SUPFAM" id="SSF54695">
    <property type="entry name" value="POZ domain"/>
    <property type="match status" value="1"/>
</dbReference>
<dbReference type="AlphaFoldDB" id="A0A4S9VHA2"/>
<dbReference type="Proteomes" id="UP000310121">
    <property type="component" value="Unassembled WGS sequence"/>
</dbReference>
<evidence type="ECO:0000313" key="4">
    <source>
        <dbReference type="Proteomes" id="UP000310121"/>
    </source>
</evidence>
<organism evidence="3 4">
    <name type="scientific">Aureobasidium pullulans</name>
    <name type="common">Black yeast</name>
    <name type="synonym">Pullularia pullulans</name>
    <dbReference type="NCBI Taxonomy" id="5580"/>
    <lineage>
        <taxon>Eukaryota</taxon>
        <taxon>Fungi</taxon>
        <taxon>Dikarya</taxon>
        <taxon>Ascomycota</taxon>
        <taxon>Pezizomycotina</taxon>
        <taxon>Dothideomycetes</taxon>
        <taxon>Dothideomycetidae</taxon>
        <taxon>Dothideales</taxon>
        <taxon>Saccotheciaceae</taxon>
        <taxon>Aureobasidium</taxon>
    </lineage>
</organism>
<accession>A0A4S9VHA2</accession>
<evidence type="ECO:0000259" key="2">
    <source>
        <dbReference type="PROSITE" id="PS50097"/>
    </source>
</evidence>
<feature type="domain" description="BTB" evidence="2">
    <location>
        <begin position="18"/>
        <end position="86"/>
    </location>
</feature>
<gene>
    <name evidence="3" type="ORF">D6C90_02473</name>
</gene>
<protein>
    <recommendedName>
        <fullName evidence="2">BTB domain-containing protein</fullName>
    </recommendedName>
</protein>
<name>A0A4S9VHA2_AURPU</name>